<dbReference type="Gene3D" id="1.10.630.10">
    <property type="entry name" value="Cytochrome P450"/>
    <property type="match status" value="1"/>
</dbReference>
<keyword evidence="6 8" id="KW-0408">Iron</keyword>
<evidence type="ECO:0000256" key="1">
    <source>
        <dbReference type="ARBA" id="ARBA00001971"/>
    </source>
</evidence>
<keyword evidence="10" id="KW-1133">Transmembrane helix</keyword>
<dbReference type="InterPro" id="IPR017972">
    <property type="entry name" value="Cyt_P450_CS"/>
</dbReference>
<dbReference type="Proteomes" id="UP000507470">
    <property type="component" value="Unassembled WGS sequence"/>
</dbReference>
<evidence type="ECO:0000256" key="2">
    <source>
        <dbReference type="ARBA" id="ARBA00010617"/>
    </source>
</evidence>
<comment type="cofactor">
    <cofactor evidence="1 8">
        <name>heme</name>
        <dbReference type="ChEBI" id="CHEBI:30413"/>
    </cofactor>
</comment>
<keyword evidence="12" id="KW-1185">Reference proteome</keyword>
<keyword evidence="10" id="KW-0812">Transmembrane</keyword>
<evidence type="ECO:0000256" key="9">
    <source>
        <dbReference type="RuleBase" id="RU000461"/>
    </source>
</evidence>
<keyword evidence="3 8" id="KW-0349">Heme</keyword>
<feature type="transmembrane region" description="Helical" evidence="10">
    <location>
        <begin position="6"/>
        <end position="28"/>
    </location>
</feature>
<evidence type="ECO:0000256" key="6">
    <source>
        <dbReference type="ARBA" id="ARBA00023004"/>
    </source>
</evidence>
<dbReference type="EMBL" id="CACVKT020009019">
    <property type="protein sequence ID" value="CAC5419308.1"/>
    <property type="molecule type" value="Genomic_DNA"/>
</dbReference>
<dbReference type="GO" id="GO:0016712">
    <property type="term" value="F:oxidoreductase activity, acting on paired donors, with incorporation or reduction of molecular oxygen, reduced flavin or flavoprotein as one donor, and incorporation of one atom of oxygen"/>
    <property type="evidence" value="ECO:0007669"/>
    <property type="project" value="UniProtKB-EC"/>
</dbReference>
<evidence type="ECO:0000256" key="7">
    <source>
        <dbReference type="ARBA" id="ARBA00023033"/>
    </source>
</evidence>
<feature type="binding site" description="axial binding residue" evidence="8">
    <location>
        <position position="450"/>
    </location>
    <ligand>
        <name>heme</name>
        <dbReference type="ChEBI" id="CHEBI:30413"/>
    </ligand>
    <ligandPart>
        <name>Fe</name>
        <dbReference type="ChEBI" id="CHEBI:18248"/>
    </ligandPart>
</feature>
<dbReference type="CDD" id="cd20659">
    <property type="entry name" value="CYP4B_4F-like"/>
    <property type="match status" value="1"/>
</dbReference>
<dbReference type="AlphaFoldDB" id="A0A6J8EG68"/>
<evidence type="ECO:0000256" key="4">
    <source>
        <dbReference type="ARBA" id="ARBA00022723"/>
    </source>
</evidence>
<name>A0A6J8EG68_MYTCO</name>
<sequence length="503" mass="57939">MAAVLMTISIGVGVLILTVIIINLIKFLQWHGNMVRTLSHFPGPKTHWLFGNALQIETFDGFLKKMCKDYVEEKRCKAFVYWLFVIRPLLTLTHPDTIKVVMKSTAPKSRQGAGISFMLPWIGESLLVSHGPKWERNRRLLTPAFHLSILNGYFKIYNDVTDTLLEKFAEGSKNGKYVEVFEYSGLATLDILLQCALSYKGNIQDVGESHPYVKAVKRLIKLTLHRCLNINLYPEFLFKLSPSGKEFFKLCDFVHEFSEDIISKRKEDLKENSDTEIKRQLDFLDILLTARDESDKGLTDQEIRTEVDTFMFAGHDTTSSVLSWSIYSLGKHKDIQDKVYEEVKAVIGDKQYVDCEDISKMKYLSCFLKEVMRHHTPVPVISRMLDEPCVIEGVELPKGTFIDMAIYLAHHHPDVWEDPWEFKPERFVGNKHHDMDPYSFTPFSAGPRNCIGQAFAQNEEKVLIARLVNRFEISVDPDHEVEHFMEVVMRAKNGIMASFKERT</sequence>
<dbReference type="EC" id="1.14.14.1" evidence="11"/>
<dbReference type="InterPro" id="IPR036396">
    <property type="entry name" value="Cyt_P450_sf"/>
</dbReference>
<evidence type="ECO:0000256" key="3">
    <source>
        <dbReference type="ARBA" id="ARBA00022617"/>
    </source>
</evidence>
<dbReference type="SUPFAM" id="SSF48264">
    <property type="entry name" value="Cytochrome P450"/>
    <property type="match status" value="1"/>
</dbReference>
<evidence type="ECO:0000256" key="8">
    <source>
        <dbReference type="PIRSR" id="PIRSR602401-1"/>
    </source>
</evidence>
<dbReference type="PANTHER" id="PTHR24291">
    <property type="entry name" value="CYTOCHROME P450 FAMILY 4"/>
    <property type="match status" value="1"/>
</dbReference>
<gene>
    <name evidence="11" type="ORF">MCOR_51669</name>
</gene>
<keyword evidence="5 9" id="KW-0560">Oxidoreductase</keyword>
<proteinExistence type="inferred from homology"/>
<protein>
    <submittedName>
        <fullName evidence="11">CYP4B1</fullName>
        <ecNumber evidence="11">1.14.14.1</ecNumber>
    </submittedName>
</protein>
<reference evidence="11 12" key="1">
    <citation type="submission" date="2020-06" db="EMBL/GenBank/DDBJ databases">
        <authorList>
            <person name="Li R."/>
            <person name="Bekaert M."/>
        </authorList>
    </citation>
    <scope>NUCLEOTIDE SEQUENCE [LARGE SCALE GENOMIC DNA]</scope>
    <source>
        <strain evidence="12">wild</strain>
    </source>
</reference>
<dbReference type="PANTHER" id="PTHR24291:SF201">
    <property type="entry name" value="CYTOCHROME P450, FAMILY 4, SUBFAMILY B, POLYPEPTIDE 7"/>
    <property type="match status" value="1"/>
</dbReference>
<keyword evidence="7 9" id="KW-0503">Monooxygenase</keyword>
<dbReference type="GO" id="GO:0020037">
    <property type="term" value="F:heme binding"/>
    <property type="evidence" value="ECO:0007669"/>
    <property type="project" value="InterPro"/>
</dbReference>
<dbReference type="Pfam" id="PF00067">
    <property type="entry name" value="p450"/>
    <property type="match status" value="1"/>
</dbReference>
<evidence type="ECO:0000256" key="10">
    <source>
        <dbReference type="SAM" id="Phobius"/>
    </source>
</evidence>
<accession>A0A6J8EG68</accession>
<dbReference type="FunFam" id="1.10.630.10:FF:000182">
    <property type="entry name" value="Cytochrome P450 3A4"/>
    <property type="match status" value="1"/>
</dbReference>
<dbReference type="PROSITE" id="PS00086">
    <property type="entry name" value="CYTOCHROME_P450"/>
    <property type="match status" value="1"/>
</dbReference>
<dbReference type="InterPro" id="IPR050196">
    <property type="entry name" value="Cytochrome_P450_Monoox"/>
</dbReference>
<dbReference type="InterPro" id="IPR002401">
    <property type="entry name" value="Cyt_P450_E_grp-I"/>
</dbReference>
<dbReference type="InterPro" id="IPR001128">
    <property type="entry name" value="Cyt_P450"/>
</dbReference>
<organism evidence="11 12">
    <name type="scientific">Mytilus coruscus</name>
    <name type="common">Sea mussel</name>
    <dbReference type="NCBI Taxonomy" id="42192"/>
    <lineage>
        <taxon>Eukaryota</taxon>
        <taxon>Metazoa</taxon>
        <taxon>Spiralia</taxon>
        <taxon>Lophotrochozoa</taxon>
        <taxon>Mollusca</taxon>
        <taxon>Bivalvia</taxon>
        <taxon>Autobranchia</taxon>
        <taxon>Pteriomorphia</taxon>
        <taxon>Mytilida</taxon>
        <taxon>Mytiloidea</taxon>
        <taxon>Mytilidae</taxon>
        <taxon>Mytilinae</taxon>
        <taxon>Mytilus</taxon>
    </lineage>
</organism>
<dbReference type="PRINTS" id="PR00385">
    <property type="entry name" value="P450"/>
</dbReference>
<comment type="similarity">
    <text evidence="2 9">Belongs to the cytochrome P450 family.</text>
</comment>
<evidence type="ECO:0000313" key="11">
    <source>
        <dbReference type="EMBL" id="CAC5419308.1"/>
    </source>
</evidence>
<dbReference type="OrthoDB" id="1470350at2759"/>
<keyword evidence="4 8" id="KW-0479">Metal-binding</keyword>
<dbReference type="PRINTS" id="PR00463">
    <property type="entry name" value="EP450I"/>
</dbReference>
<evidence type="ECO:0000256" key="5">
    <source>
        <dbReference type="ARBA" id="ARBA00023002"/>
    </source>
</evidence>
<evidence type="ECO:0000313" key="12">
    <source>
        <dbReference type="Proteomes" id="UP000507470"/>
    </source>
</evidence>
<dbReference type="GO" id="GO:0005506">
    <property type="term" value="F:iron ion binding"/>
    <property type="evidence" value="ECO:0007669"/>
    <property type="project" value="InterPro"/>
</dbReference>
<keyword evidence="10" id="KW-0472">Membrane</keyword>